<dbReference type="OrthoDB" id="3480766at2"/>
<dbReference type="Proteomes" id="UP000327000">
    <property type="component" value="Unassembled WGS sequence"/>
</dbReference>
<evidence type="ECO:0000313" key="1">
    <source>
        <dbReference type="EMBL" id="KAB7833567.1"/>
    </source>
</evidence>
<keyword evidence="2" id="KW-1185">Reference proteome</keyword>
<proteinExistence type="predicted"/>
<dbReference type="AlphaFoldDB" id="A0A5N5VXQ4"/>
<name>A0A5N5VXQ4_STRMB</name>
<reference evidence="1 2" key="1">
    <citation type="journal article" date="2019" name="Microb. Cell Fact.">
        <title>Exploring novel herbicidin analogues by transcriptional regulator overexpression and MS/MS molecular networking.</title>
        <authorList>
            <person name="Shi Y."/>
            <person name="Gu R."/>
            <person name="Li Y."/>
            <person name="Wang X."/>
            <person name="Ren W."/>
            <person name="Li X."/>
            <person name="Wang L."/>
            <person name="Xie Y."/>
            <person name="Hong B."/>
        </authorList>
    </citation>
    <scope>NUCLEOTIDE SEQUENCE [LARGE SCALE GENOMIC DNA]</scope>
    <source>
        <strain evidence="1 2">US-43</strain>
    </source>
</reference>
<comment type="caution">
    <text evidence="1">The sequence shown here is derived from an EMBL/GenBank/DDBJ whole genome shotgun (WGS) entry which is preliminary data.</text>
</comment>
<dbReference type="EMBL" id="VOKX01000132">
    <property type="protein sequence ID" value="KAB7833567.1"/>
    <property type="molecule type" value="Genomic_DNA"/>
</dbReference>
<organism evidence="1 2">
    <name type="scientific">Streptomyces mobaraensis</name>
    <name type="common">Streptoverticillium mobaraense</name>
    <dbReference type="NCBI Taxonomy" id="35621"/>
    <lineage>
        <taxon>Bacteria</taxon>
        <taxon>Bacillati</taxon>
        <taxon>Actinomycetota</taxon>
        <taxon>Actinomycetes</taxon>
        <taxon>Kitasatosporales</taxon>
        <taxon>Streptomycetaceae</taxon>
        <taxon>Streptomyces</taxon>
    </lineage>
</organism>
<sequence length="112" mass="12101">MDSEQFEAGLYGKDPEQRPAMKAVTALGAEIHRLQETDPLKALQVIGYVGLQTRARPLTAIGPARRAGASWEDIGKALSMTAEEALAAHGWRGLPEDQEALVAKRTGRHRAA</sequence>
<dbReference type="RefSeq" id="WP_152266121.1">
    <property type="nucleotide sequence ID" value="NZ_VOKX01000132.1"/>
</dbReference>
<accession>A0A5N5VXQ4</accession>
<protein>
    <submittedName>
        <fullName evidence="1">Uncharacterized protein</fullName>
    </submittedName>
</protein>
<evidence type="ECO:0000313" key="2">
    <source>
        <dbReference type="Proteomes" id="UP000327000"/>
    </source>
</evidence>
<gene>
    <name evidence="1" type="ORF">FRZ00_33545</name>
</gene>